<dbReference type="EMBL" id="JBHRXN010000009">
    <property type="protein sequence ID" value="MFC3531231.1"/>
    <property type="molecule type" value="Genomic_DNA"/>
</dbReference>
<comment type="subunit">
    <text evidence="2">Interacts with COX5B; this interaction may contribute to localize PYROXD2 to the inner face of the inner mitochondrial membrane.</text>
</comment>
<feature type="domain" description="Amine oxidase" evidence="4">
    <location>
        <begin position="44"/>
        <end position="339"/>
    </location>
</feature>
<accession>A0ABV7RD68</accession>
<dbReference type="PANTHER" id="PTHR10668:SF103">
    <property type="entry name" value="PYRIDINE NUCLEOTIDE-DISULFIDE OXIDOREDUCTASE DOMAIN-CONTAINING PROTEIN 2"/>
    <property type="match status" value="1"/>
</dbReference>
<evidence type="ECO:0000259" key="4">
    <source>
        <dbReference type="Pfam" id="PF01593"/>
    </source>
</evidence>
<dbReference type="Proteomes" id="UP001595741">
    <property type="component" value="Unassembled WGS sequence"/>
</dbReference>
<evidence type="ECO:0000256" key="1">
    <source>
        <dbReference type="ARBA" id="ARBA00037217"/>
    </source>
</evidence>
<evidence type="ECO:0000256" key="3">
    <source>
        <dbReference type="ARBA" id="ARBA00040298"/>
    </source>
</evidence>
<comment type="function">
    <text evidence="1">Probable oxidoreductase that may play a role as regulator of mitochondrial function.</text>
</comment>
<dbReference type="SUPFAM" id="SSF51905">
    <property type="entry name" value="FAD/NAD(P)-binding domain"/>
    <property type="match status" value="1"/>
</dbReference>
<comment type="caution">
    <text evidence="5">The sequence shown here is derived from an EMBL/GenBank/DDBJ whole genome shotgun (WGS) entry which is preliminary data.</text>
</comment>
<dbReference type="RefSeq" id="WP_386088394.1">
    <property type="nucleotide sequence ID" value="NZ_JBHRXN010000009.1"/>
</dbReference>
<gene>
    <name evidence="5" type="ORF">ACFOLG_03460</name>
</gene>
<dbReference type="Pfam" id="PF01593">
    <property type="entry name" value="Amino_oxidase"/>
    <property type="match status" value="1"/>
</dbReference>
<evidence type="ECO:0000313" key="6">
    <source>
        <dbReference type="Proteomes" id="UP001595741"/>
    </source>
</evidence>
<organism evidence="5 6">
    <name type="scientific">Vogesella facilis</name>
    <dbReference type="NCBI Taxonomy" id="1655232"/>
    <lineage>
        <taxon>Bacteria</taxon>
        <taxon>Pseudomonadati</taxon>
        <taxon>Pseudomonadota</taxon>
        <taxon>Betaproteobacteria</taxon>
        <taxon>Neisseriales</taxon>
        <taxon>Chromobacteriaceae</taxon>
        <taxon>Vogesella</taxon>
    </lineage>
</organism>
<dbReference type="PANTHER" id="PTHR10668">
    <property type="entry name" value="PHYTOENE DEHYDROGENASE"/>
    <property type="match status" value="1"/>
</dbReference>
<dbReference type="InterPro" id="IPR036188">
    <property type="entry name" value="FAD/NAD-bd_sf"/>
</dbReference>
<evidence type="ECO:0000256" key="2">
    <source>
        <dbReference type="ARBA" id="ARBA00038825"/>
    </source>
</evidence>
<protein>
    <recommendedName>
        <fullName evidence="3">Pyridine nucleotide-disulfide oxidoreductase domain-containing protein 2</fullName>
    </recommendedName>
</protein>
<evidence type="ECO:0000313" key="5">
    <source>
        <dbReference type="EMBL" id="MFC3531231.1"/>
    </source>
</evidence>
<proteinExistence type="predicted"/>
<dbReference type="InterPro" id="IPR002937">
    <property type="entry name" value="Amino_oxidase"/>
</dbReference>
<keyword evidence="6" id="KW-1185">Reference proteome</keyword>
<sequence>MPRHQASVNTIRTFARSVTTEAVCKETYMTQQYDIVAMGAGHNGLVAAAYLAKAGKKVLVLERKSYPGGGVSTQQLNTPGYWHDEHSSVHIMIQGNPMLRQDELGLLSQHGLDYHYSPVPHATIFPDQSVLYTYKDIDKTCECFAKLSPKDAETYRQFVKMSQQFLEVFMPGLYTPPPPLGELFAMLDRTEEGRTMLDYMNRDCLDLVNQLYENDKIKIHLLRLVSENLQAPNELGTGMGVLLMPGIIHTYGVSQPIGGSGKLTESLVRCIESHGGEVRCNAEVARILTSDGRASGVELADGERIMARDAVIGALHPHVIRRFVEGVPEPVLKRAERATLAPFSIMVSHYDLKENAKYYAGEEVGYATMLEFMATDKLDEMLADFDDLKRGLITERRLCAGGDESIGDKTRVPAGAGMFHGITFAPYQVKDPRWADKHWDEFKEEIGDLSLAHYRKYVSNLSSDNIIARKIVSPVDLERSSPNSMMRGDLHGVAPYLYQSAGHRPTPDLGQFTVPGVERLFLAGPFQHPGGGVYGAGRATAIKMFEALGMDFNSVAKGARQDGAAPLPPAAKPVANVSSGLVLRGPNDEELMNVESLKRVGDELVIKGKSFGTMPMEARLDAASARAGLKMLGVKQLAFLATLPFRKGGE</sequence>
<reference evidence="6" key="1">
    <citation type="journal article" date="2019" name="Int. J. Syst. Evol. Microbiol.">
        <title>The Global Catalogue of Microorganisms (GCM) 10K type strain sequencing project: providing services to taxonomists for standard genome sequencing and annotation.</title>
        <authorList>
            <consortium name="The Broad Institute Genomics Platform"/>
            <consortium name="The Broad Institute Genome Sequencing Center for Infectious Disease"/>
            <person name="Wu L."/>
            <person name="Ma J."/>
        </authorList>
    </citation>
    <scope>NUCLEOTIDE SEQUENCE [LARGE SCALE GENOMIC DNA]</scope>
    <source>
        <strain evidence="6">KCTC 42742</strain>
    </source>
</reference>
<name>A0ABV7RD68_9NEIS</name>
<dbReference type="Gene3D" id="3.50.50.60">
    <property type="entry name" value="FAD/NAD(P)-binding domain"/>
    <property type="match status" value="2"/>
</dbReference>